<reference evidence="1 2" key="1">
    <citation type="submission" date="2014-01" db="EMBL/GenBank/DDBJ databases">
        <authorList>
            <person name="Dobos K."/>
            <person name="Lenaerts A."/>
            <person name="Ordway D."/>
            <person name="DeGroote M.A."/>
            <person name="Parker T."/>
            <person name="Sizemore C."/>
            <person name="Tallon L.J."/>
            <person name="Sadzewicz L.K."/>
            <person name="Sengamalay N."/>
            <person name="Fraser C.M."/>
            <person name="Hine E."/>
            <person name="Shefchek K.A."/>
            <person name="Das S.P."/>
            <person name="Tettelin H."/>
        </authorList>
    </citation>
    <scope>NUCLEOTIDE SEQUENCE [LARGE SCALE GENOMIC DNA]</scope>
    <source>
        <strain evidence="1 2">Harvey</strain>
    </source>
</reference>
<proteinExistence type="predicted"/>
<sequence length="108" mass="11516">MKIFFNNKGVVAKSTEVCNQYPRATCPCGTGHNQHPPGRVGSPGFSSAVWGMGDSALYWPFGGQLVRSRGGHTGIRSQIRTVSLPSRAPGMQIIADMAARYSGQPIVP</sequence>
<dbReference type="InterPro" id="IPR031702">
    <property type="entry name" value="DUF5078"/>
</dbReference>
<protein>
    <submittedName>
        <fullName evidence="1">Conserved secreted protein</fullName>
    </submittedName>
</protein>
<keyword evidence="2" id="KW-1185">Reference proteome</keyword>
<gene>
    <name evidence="1" type="ORF">I551_8164</name>
</gene>
<evidence type="ECO:0000313" key="1">
    <source>
        <dbReference type="EMBL" id="EUA85399.1"/>
    </source>
</evidence>
<comment type="caution">
    <text evidence="1">The sequence shown here is derived from an EMBL/GenBank/DDBJ whole genome shotgun (WGS) entry which is preliminary data.</text>
</comment>
<name>A0ABP3A3H1_MYCUL</name>
<accession>A0ABP3A3H1</accession>
<organism evidence="1 2">
    <name type="scientific">Mycobacterium ulcerans str. Harvey</name>
    <dbReference type="NCBI Taxonomy" id="1299332"/>
    <lineage>
        <taxon>Bacteria</taxon>
        <taxon>Bacillati</taxon>
        <taxon>Actinomycetota</taxon>
        <taxon>Actinomycetes</taxon>
        <taxon>Mycobacteriales</taxon>
        <taxon>Mycobacteriaceae</taxon>
        <taxon>Mycobacterium</taxon>
        <taxon>Mycobacterium ulcerans group</taxon>
    </lineage>
</organism>
<dbReference type="Proteomes" id="UP000020681">
    <property type="component" value="Unassembled WGS sequence"/>
</dbReference>
<dbReference type="Pfam" id="PF16877">
    <property type="entry name" value="DUF5078"/>
    <property type="match status" value="1"/>
</dbReference>
<dbReference type="EMBL" id="JAOL01000192">
    <property type="protein sequence ID" value="EUA85399.1"/>
    <property type="molecule type" value="Genomic_DNA"/>
</dbReference>
<evidence type="ECO:0000313" key="2">
    <source>
        <dbReference type="Proteomes" id="UP000020681"/>
    </source>
</evidence>